<dbReference type="InterPro" id="IPR015590">
    <property type="entry name" value="Aldehyde_DH_dom"/>
</dbReference>
<dbReference type="OrthoDB" id="6882680at2"/>
<dbReference type="InterPro" id="IPR016163">
    <property type="entry name" value="Ald_DH_C"/>
</dbReference>
<dbReference type="InterPro" id="IPR029510">
    <property type="entry name" value="Ald_DH_CS_GLU"/>
</dbReference>
<dbReference type="Pfam" id="PF00171">
    <property type="entry name" value="Aldedh"/>
    <property type="match status" value="1"/>
</dbReference>
<evidence type="ECO:0000313" key="5">
    <source>
        <dbReference type="EMBL" id="AXE37357.1"/>
    </source>
</evidence>
<dbReference type="AlphaFoldDB" id="A0A344UQ09"/>
<dbReference type="Proteomes" id="UP000251995">
    <property type="component" value="Chromosome"/>
</dbReference>
<dbReference type="PANTHER" id="PTHR11699">
    <property type="entry name" value="ALDEHYDE DEHYDROGENASE-RELATED"/>
    <property type="match status" value="1"/>
</dbReference>
<dbReference type="InterPro" id="IPR016162">
    <property type="entry name" value="Ald_DH_N"/>
</dbReference>
<dbReference type="RefSeq" id="WP_114043521.1">
    <property type="nucleotide sequence ID" value="NZ_CP025198.1"/>
</dbReference>
<gene>
    <name evidence="5" type="primary">gabD2</name>
    <name evidence="5" type="ORF">JS278_00160</name>
</gene>
<keyword evidence="6" id="KW-1185">Reference proteome</keyword>
<dbReference type="SUPFAM" id="SSF53720">
    <property type="entry name" value="ALDH-like"/>
    <property type="match status" value="1"/>
</dbReference>
<evidence type="ECO:0000256" key="1">
    <source>
        <dbReference type="ARBA" id="ARBA00023002"/>
    </source>
</evidence>
<evidence type="ECO:0000256" key="3">
    <source>
        <dbReference type="RuleBase" id="RU003345"/>
    </source>
</evidence>
<organism evidence="5 6">
    <name type="scientific">Acidipropionibacterium virtanenii</name>
    <dbReference type="NCBI Taxonomy" id="2057246"/>
    <lineage>
        <taxon>Bacteria</taxon>
        <taxon>Bacillati</taxon>
        <taxon>Actinomycetota</taxon>
        <taxon>Actinomycetes</taxon>
        <taxon>Propionibacteriales</taxon>
        <taxon>Propionibacteriaceae</taxon>
        <taxon>Acidipropionibacterium</taxon>
    </lineage>
</organism>
<dbReference type="Gene3D" id="3.40.605.10">
    <property type="entry name" value="Aldehyde Dehydrogenase, Chain A, domain 1"/>
    <property type="match status" value="1"/>
</dbReference>
<sequence>MTVYDLADAVTADPGAPRSRILSPFDQEPVGEVPLTGSAALDRAFTTASAAQKAWETTSLRDRARILERFAGLLIDHRDDLLDLIGLETGKNRASAMEEFADTVLWTHHVARRGPALLRERRRPGAFPVLTRTVERHLPKGVVGVITPWNYPLTLPIGDAVPALMAGNAVILKPDSQTPLTAAAALSLLREAGLPTELMQIAVGPGRRIGAPIVERSDFLMFTGSTATGRELAARCAERLIGFSAELGGKNPLLVLADADLSRAVPGAVHACFANSGQLCISMERIYVHESVWEPFVTRFVARTRALRLAAGTGWDADMGSLAGAGQLRKAVEAVDDARAKGATVLAGGRPRPDLGPYFYEPTVLSNVVPGMRVHDEETFGPVVSLYRAASDEEAVDAADDSEYGLNASVWSRRRGGWAARRLHSGTVNINEGYGAAWASHDAPMGGFKASGLGRRHGDEGILKYTEAQTVAAQRLIPIAGPAALGHRAWAGLLTGGVRALRRFR</sequence>
<feature type="active site" evidence="2">
    <location>
        <position position="246"/>
    </location>
</feature>
<dbReference type="PROSITE" id="PS00687">
    <property type="entry name" value="ALDEHYDE_DEHYDR_GLU"/>
    <property type="match status" value="1"/>
</dbReference>
<dbReference type="EMBL" id="CP025198">
    <property type="protein sequence ID" value="AXE37357.1"/>
    <property type="molecule type" value="Genomic_DNA"/>
</dbReference>
<dbReference type="NCBIfam" id="NF006916">
    <property type="entry name" value="PRK09407.1"/>
    <property type="match status" value="1"/>
</dbReference>
<dbReference type="KEGG" id="acij:JS278_00160"/>
<proteinExistence type="inferred from homology"/>
<feature type="domain" description="Aldehyde dehydrogenase" evidence="4">
    <location>
        <begin position="19"/>
        <end position="471"/>
    </location>
</feature>
<dbReference type="Gene3D" id="3.40.309.10">
    <property type="entry name" value="Aldehyde Dehydrogenase, Chain A, domain 2"/>
    <property type="match status" value="1"/>
</dbReference>
<reference evidence="5 6" key="1">
    <citation type="submission" date="2017-12" db="EMBL/GenBank/DDBJ databases">
        <title>The whole genome sequence of the Acidipropionibacterium virtanenii sp. nov. type strain JS278.</title>
        <authorList>
            <person name="Laine P."/>
            <person name="Deptula P."/>
            <person name="Varmanen P."/>
            <person name="Auvinen P."/>
        </authorList>
    </citation>
    <scope>NUCLEOTIDE SEQUENCE [LARGE SCALE GENOMIC DNA]</scope>
    <source>
        <strain evidence="5 6">JS278</strain>
    </source>
</reference>
<protein>
    <submittedName>
        <fullName evidence="5">Succinate-semialdehyde dehydrogenase [NADP(+)] 2</fullName>
        <ecNumber evidence="5">1.2.1.79</ecNumber>
    </submittedName>
</protein>
<evidence type="ECO:0000256" key="2">
    <source>
        <dbReference type="PROSITE-ProRule" id="PRU10007"/>
    </source>
</evidence>
<dbReference type="InterPro" id="IPR016161">
    <property type="entry name" value="Ald_DH/histidinol_DH"/>
</dbReference>
<accession>A0A344UQ09</accession>
<name>A0A344UQ09_9ACTN</name>
<dbReference type="EC" id="1.2.1.79" evidence="5"/>
<evidence type="ECO:0000259" key="4">
    <source>
        <dbReference type="Pfam" id="PF00171"/>
    </source>
</evidence>
<dbReference type="GO" id="GO:0036243">
    <property type="term" value="F:succinate-semialdehyde dehydrogenase (NADP+) activity"/>
    <property type="evidence" value="ECO:0007669"/>
    <property type="project" value="UniProtKB-EC"/>
</dbReference>
<evidence type="ECO:0000313" key="6">
    <source>
        <dbReference type="Proteomes" id="UP000251995"/>
    </source>
</evidence>
<keyword evidence="1 3" id="KW-0560">Oxidoreductase</keyword>
<comment type="similarity">
    <text evidence="3">Belongs to the aldehyde dehydrogenase family.</text>
</comment>